<evidence type="ECO:0000313" key="2">
    <source>
        <dbReference type="EMBL" id="BDI20833.1"/>
    </source>
</evidence>
<evidence type="ECO:0000313" key="3">
    <source>
        <dbReference type="Proteomes" id="UP001055453"/>
    </source>
</evidence>
<sequence length="168" mass="19360">MLNVNKKTTKKALNPSWGGYREKSGRKSTWNHKQTSTIRIPKAFEEELMRYARYLDTGFILDNETESIDWDDDFVTESKLTVLDTISDEFEYETQSSLEAINALNTTDQFEIVTESSLMAQPMPSFMDAIFLAREIVQQKKCARISLARFISKCYLTPVNSESLKSYP</sequence>
<geneLocation type="plasmid" evidence="2 3">
    <name>pANSO36B</name>
</geneLocation>
<feature type="region of interest" description="Disordered" evidence="1">
    <location>
        <begin position="1"/>
        <end position="32"/>
    </location>
</feature>
<evidence type="ECO:0000256" key="1">
    <source>
        <dbReference type="SAM" id="MobiDB-lite"/>
    </source>
</evidence>
<gene>
    <name evidence="2" type="ORF">ANSO36C_66350</name>
</gene>
<reference evidence="2" key="1">
    <citation type="submission" date="2022-04" db="EMBL/GenBank/DDBJ databases">
        <title>Complete genome sequence of a cyanobacterium, Nostoc sp. SO-36, isolated in Antarctica.</title>
        <authorList>
            <person name="Kanesaki Y."/>
            <person name="Effendi D."/>
            <person name="Sakamoto T."/>
            <person name="Ohtani S."/>
            <person name="Awai K."/>
        </authorList>
    </citation>
    <scope>NUCLEOTIDE SEQUENCE</scope>
    <source>
        <strain evidence="2">SO-36</strain>
        <plasmid evidence="2">pANSO36B</plasmid>
    </source>
</reference>
<proteinExistence type="predicted"/>
<name>A0ABN6QCF0_NOSCO</name>
<organism evidence="2 3">
    <name type="scientific">Nostoc cf. commune SO-36</name>
    <dbReference type="NCBI Taxonomy" id="449208"/>
    <lineage>
        <taxon>Bacteria</taxon>
        <taxon>Bacillati</taxon>
        <taxon>Cyanobacteriota</taxon>
        <taxon>Cyanophyceae</taxon>
        <taxon>Nostocales</taxon>
        <taxon>Nostocaceae</taxon>
        <taxon>Nostoc</taxon>
    </lineage>
</organism>
<dbReference type="Proteomes" id="UP001055453">
    <property type="component" value="Plasmid pANSO36B"/>
</dbReference>
<protein>
    <submittedName>
        <fullName evidence="2">Uncharacterized protein</fullName>
    </submittedName>
</protein>
<accession>A0ABN6QCF0</accession>
<dbReference type="EMBL" id="AP025734">
    <property type="protein sequence ID" value="BDI20833.1"/>
    <property type="molecule type" value="Genomic_DNA"/>
</dbReference>
<keyword evidence="3" id="KW-1185">Reference proteome</keyword>
<keyword evidence="2" id="KW-0614">Plasmid</keyword>